<dbReference type="Gene3D" id="3.40.50.1980">
    <property type="entry name" value="Nitrogenase molybdenum iron protein domain"/>
    <property type="match status" value="3"/>
</dbReference>
<dbReference type="Pfam" id="PF01297">
    <property type="entry name" value="ZnuA"/>
    <property type="match status" value="1"/>
</dbReference>
<dbReference type="AlphaFoldDB" id="A0A1X6ZJW6"/>
<keyword evidence="3" id="KW-0813">Transport</keyword>
<sequence>MADVPKVAVDIAPVHSLVTRVMDGVGTPDLIVSTGASPHEYNLRPSEAAALQEADLVFWLGEDLTPWMEGAVETLADDATVTTLLESDGTVLLDFREGALFEAHDHGDNEHGHDDDHDAHDDEEALKDHDHEDHTDHKEHDHGDEHPEDKEHAHDDDHAKHAEGEDHAGHDDHEDHADHDDHGHGAHDPHAWLSPENANTWLNLIAAQLSAADPDNAGAYFANAAAAREEMDALSAEVVATLEPVRGGSFIVFHDAYQYFEDAFDFPASGAISIGDASDPSPARIAEIQARIKDEGIECVLAEPQFNSGIVEAVLDGTAANTGVIDPLGSDLDPGTDLYPQVIRNMAKTLAECL</sequence>
<organism evidence="7 8">
    <name type="scientific">Ruegeria meonggei</name>
    <dbReference type="NCBI Taxonomy" id="1446476"/>
    <lineage>
        <taxon>Bacteria</taxon>
        <taxon>Pseudomonadati</taxon>
        <taxon>Pseudomonadota</taxon>
        <taxon>Alphaproteobacteria</taxon>
        <taxon>Rhodobacterales</taxon>
        <taxon>Roseobacteraceae</taxon>
        <taxon>Ruegeria</taxon>
    </lineage>
</organism>
<dbReference type="EMBL" id="FWFP01000007">
    <property type="protein sequence ID" value="SLN53237.1"/>
    <property type="molecule type" value="Genomic_DNA"/>
</dbReference>
<keyword evidence="4" id="KW-0732">Signal</keyword>
<protein>
    <recommendedName>
        <fullName evidence="2">High-affinity zinc uptake system protein ZnuA</fullName>
    </recommendedName>
</protein>
<dbReference type="GO" id="GO:0006829">
    <property type="term" value="P:zinc ion transport"/>
    <property type="evidence" value="ECO:0007669"/>
    <property type="project" value="UniProtKB-KW"/>
</dbReference>
<keyword evidence="5" id="KW-0862">Zinc</keyword>
<evidence type="ECO:0000256" key="3">
    <source>
        <dbReference type="ARBA" id="ARBA00022448"/>
    </source>
</evidence>
<dbReference type="GO" id="GO:0046872">
    <property type="term" value="F:metal ion binding"/>
    <property type="evidence" value="ECO:0007669"/>
    <property type="project" value="InterPro"/>
</dbReference>
<evidence type="ECO:0000313" key="7">
    <source>
        <dbReference type="EMBL" id="SLN53237.1"/>
    </source>
</evidence>
<keyword evidence="5" id="KW-0864">Zinc transport</keyword>
<dbReference type="PANTHER" id="PTHR42953:SF3">
    <property type="entry name" value="HIGH-AFFINITY ZINC UPTAKE SYSTEM PROTEIN ZNUA"/>
    <property type="match status" value="1"/>
</dbReference>
<reference evidence="8" key="1">
    <citation type="submission" date="2017-03" db="EMBL/GenBank/DDBJ databases">
        <authorList>
            <person name="Rodrigo-Torres L."/>
            <person name="Arahal R.D."/>
            <person name="Lucena T."/>
        </authorList>
    </citation>
    <scope>NUCLEOTIDE SEQUENCE [LARGE SCALE GENOMIC DNA]</scope>
    <source>
        <strain evidence="8">CECT 8411</strain>
    </source>
</reference>
<dbReference type="InterPro" id="IPR006127">
    <property type="entry name" value="ZnuA-like"/>
</dbReference>
<accession>A0A1X6ZJW6</accession>
<evidence type="ECO:0000256" key="2">
    <source>
        <dbReference type="ARBA" id="ARBA00015915"/>
    </source>
</evidence>
<dbReference type="SUPFAM" id="SSF53807">
    <property type="entry name" value="Helical backbone' metal receptor"/>
    <property type="match status" value="1"/>
</dbReference>
<comment type="similarity">
    <text evidence="1">Belongs to the bacterial solute-binding protein 9 family.</text>
</comment>
<dbReference type="InterPro" id="IPR050492">
    <property type="entry name" value="Bact_metal-bind_prot9"/>
</dbReference>
<dbReference type="Proteomes" id="UP000193778">
    <property type="component" value="Unassembled WGS sequence"/>
</dbReference>
<evidence type="ECO:0000256" key="1">
    <source>
        <dbReference type="ARBA" id="ARBA00011028"/>
    </source>
</evidence>
<keyword evidence="5" id="KW-0406">Ion transport</keyword>
<feature type="region of interest" description="Disordered" evidence="6">
    <location>
        <begin position="126"/>
        <end position="194"/>
    </location>
</feature>
<proteinExistence type="inferred from homology"/>
<evidence type="ECO:0000256" key="4">
    <source>
        <dbReference type="ARBA" id="ARBA00022729"/>
    </source>
</evidence>
<keyword evidence="8" id="KW-1185">Reference proteome</keyword>
<evidence type="ECO:0000256" key="5">
    <source>
        <dbReference type="ARBA" id="ARBA00022906"/>
    </source>
</evidence>
<name>A0A1X6ZJW6_9RHOB</name>
<evidence type="ECO:0000256" key="6">
    <source>
        <dbReference type="SAM" id="MobiDB-lite"/>
    </source>
</evidence>
<feature type="compositionally biased region" description="Basic and acidic residues" evidence="6">
    <location>
        <begin position="126"/>
        <end position="190"/>
    </location>
</feature>
<evidence type="ECO:0000313" key="8">
    <source>
        <dbReference type="Proteomes" id="UP000193778"/>
    </source>
</evidence>
<dbReference type="PANTHER" id="PTHR42953">
    <property type="entry name" value="HIGH-AFFINITY ZINC UPTAKE SYSTEM PROTEIN ZNUA-RELATED"/>
    <property type="match status" value="1"/>
</dbReference>
<gene>
    <name evidence="7" type="primary">znuA</name>
    <name evidence="7" type="ORF">RUM8411_02559</name>
</gene>